<dbReference type="SUPFAM" id="SSF51569">
    <property type="entry name" value="Aldolase"/>
    <property type="match status" value="1"/>
</dbReference>
<comment type="subunit">
    <text evidence="3 11">Homooctamer.</text>
</comment>
<dbReference type="InterPro" id="IPR030656">
    <property type="entry name" value="ALAD_AS"/>
</dbReference>
<proteinExistence type="inferred from homology"/>
<evidence type="ECO:0000256" key="11">
    <source>
        <dbReference type="RuleBase" id="RU000515"/>
    </source>
</evidence>
<dbReference type="PRINTS" id="PR00144">
    <property type="entry name" value="DALDHYDRTASE"/>
</dbReference>
<evidence type="ECO:0000256" key="6">
    <source>
        <dbReference type="ARBA" id="ARBA00023133"/>
    </source>
</evidence>
<evidence type="ECO:0000256" key="10">
    <source>
        <dbReference type="ARBA" id="ARBA00047651"/>
    </source>
</evidence>
<dbReference type="GO" id="GO:0004655">
    <property type="term" value="F:porphobilinogen synthase activity"/>
    <property type="evidence" value="ECO:0007669"/>
    <property type="project" value="UniProtKB-EC"/>
</dbReference>
<dbReference type="PANTHER" id="PTHR11458:SF0">
    <property type="entry name" value="DELTA-AMINOLEVULINIC ACID DEHYDRATASE"/>
    <property type="match status" value="1"/>
</dbReference>
<dbReference type="RefSeq" id="WP_021284111.1">
    <property type="nucleotide sequence ID" value="NZ_JAGGLL010000009.1"/>
</dbReference>
<gene>
    <name evidence="13" type="ORF">J2Z44_001409</name>
</gene>
<dbReference type="InterPro" id="IPR001731">
    <property type="entry name" value="ALAD"/>
</dbReference>
<comment type="pathway">
    <text evidence="1">Porphyrin-containing compound metabolism; protoporphyrin-IX biosynthesis; coproporphyrinogen-III from 5-aminolevulinate: step 1/4.</text>
</comment>
<dbReference type="PROSITE" id="PS00169">
    <property type="entry name" value="D_ALA_DEHYDRATASE"/>
    <property type="match status" value="1"/>
</dbReference>
<keyword evidence="14" id="KW-1185">Reference proteome</keyword>
<organism evidence="13 14">
    <name type="scientific">Clostridium punense</name>
    <dbReference type="NCBI Taxonomy" id="1054297"/>
    <lineage>
        <taxon>Bacteria</taxon>
        <taxon>Bacillati</taxon>
        <taxon>Bacillota</taxon>
        <taxon>Clostridia</taxon>
        <taxon>Eubacteriales</taxon>
        <taxon>Clostridiaceae</taxon>
        <taxon>Clostridium</taxon>
    </lineage>
</organism>
<evidence type="ECO:0000256" key="8">
    <source>
        <dbReference type="ARBA" id="ARBA00023244"/>
    </source>
</evidence>
<comment type="catalytic activity">
    <reaction evidence="10 11">
        <text>2 5-aminolevulinate = porphobilinogen + 2 H2O + H(+)</text>
        <dbReference type="Rhea" id="RHEA:24064"/>
        <dbReference type="ChEBI" id="CHEBI:15377"/>
        <dbReference type="ChEBI" id="CHEBI:15378"/>
        <dbReference type="ChEBI" id="CHEBI:58126"/>
        <dbReference type="ChEBI" id="CHEBI:356416"/>
        <dbReference type="EC" id="4.2.1.24"/>
    </reaction>
</comment>
<dbReference type="PIRSF" id="PIRSF001415">
    <property type="entry name" value="Porphbilin_synth"/>
    <property type="match status" value="1"/>
</dbReference>
<evidence type="ECO:0000256" key="2">
    <source>
        <dbReference type="ARBA" id="ARBA00008055"/>
    </source>
</evidence>
<dbReference type="SMART" id="SM01004">
    <property type="entry name" value="ALAD"/>
    <property type="match status" value="1"/>
</dbReference>
<keyword evidence="6" id="KW-0350">Heme biosynthesis</keyword>
<protein>
    <recommendedName>
        <fullName evidence="5 11">Delta-aminolevulinic acid dehydratase</fullName>
        <ecNumber evidence="4 11">4.2.1.24</ecNumber>
    </recommendedName>
</protein>
<evidence type="ECO:0000256" key="9">
    <source>
        <dbReference type="ARBA" id="ARBA00025628"/>
    </source>
</evidence>
<reference evidence="13 14" key="1">
    <citation type="submission" date="2021-03" db="EMBL/GenBank/DDBJ databases">
        <title>Genomic Encyclopedia of Type Strains, Phase IV (KMG-IV): sequencing the most valuable type-strain genomes for metagenomic binning, comparative biology and taxonomic classification.</title>
        <authorList>
            <person name="Goeker M."/>
        </authorList>
    </citation>
    <scope>NUCLEOTIDE SEQUENCE [LARGE SCALE GENOMIC DNA]</scope>
    <source>
        <strain evidence="13 14">DSM 28650</strain>
    </source>
</reference>
<dbReference type="CDD" id="cd00384">
    <property type="entry name" value="ALAD_PBGS"/>
    <property type="match status" value="1"/>
</dbReference>
<comment type="similarity">
    <text evidence="2 12">Belongs to the ALAD family.</text>
</comment>
<evidence type="ECO:0000256" key="4">
    <source>
        <dbReference type="ARBA" id="ARBA00012053"/>
    </source>
</evidence>
<dbReference type="InterPro" id="IPR013785">
    <property type="entry name" value="Aldolase_TIM"/>
</dbReference>
<dbReference type="PANTHER" id="PTHR11458">
    <property type="entry name" value="DELTA-AMINOLEVULINIC ACID DEHYDRATASE"/>
    <property type="match status" value="1"/>
</dbReference>
<evidence type="ECO:0000256" key="1">
    <source>
        <dbReference type="ARBA" id="ARBA00004694"/>
    </source>
</evidence>
<keyword evidence="8 11" id="KW-0627">Porphyrin biosynthesis</keyword>
<dbReference type="NCBIfam" id="NF006762">
    <property type="entry name" value="PRK09283.1"/>
    <property type="match status" value="1"/>
</dbReference>
<evidence type="ECO:0000256" key="12">
    <source>
        <dbReference type="RuleBase" id="RU004161"/>
    </source>
</evidence>
<sequence length="322" mass="36048">MYKRHRRLRENAAIRSLVRETILNPNDFILPIFVVEGENIKKEISSLKGQYHWSVDRLGELVEEVKKAKVKGIMVFGLPDHKDEVGTSAFEEMGIVQRAVKKIKELDSDMFVVTDVCMCQYTSHGHCGVVENGKVHNDHSLEYIAKVALSHAKAGADMVAPSDMMDGRVSVIRQILDKNGFEHISIMSYSAKYSSAMYGPFRAAADSSPQFGDRKTYQMDPANYKEALREVEADIEEGADIVMVKPAIFYLDIIRAVKDRFNMPVAAYNVSGEYAMLKAAVECGLLDEKNATLEMLTSIKRAGADIIITYCAIDACKWLSEM</sequence>
<evidence type="ECO:0000256" key="7">
    <source>
        <dbReference type="ARBA" id="ARBA00023239"/>
    </source>
</evidence>
<evidence type="ECO:0000256" key="5">
    <source>
        <dbReference type="ARBA" id="ARBA00020771"/>
    </source>
</evidence>
<dbReference type="EMBL" id="JAGGLL010000009">
    <property type="protein sequence ID" value="MBP2021613.1"/>
    <property type="molecule type" value="Genomic_DNA"/>
</dbReference>
<dbReference type="Gene3D" id="3.20.20.70">
    <property type="entry name" value="Aldolase class I"/>
    <property type="match status" value="1"/>
</dbReference>
<evidence type="ECO:0000313" key="14">
    <source>
        <dbReference type="Proteomes" id="UP001519308"/>
    </source>
</evidence>
<name>A0ABS4K1H4_9CLOT</name>
<accession>A0ABS4K1H4</accession>
<dbReference type="Pfam" id="PF00490">
    <property type="entry name" value="ALAD"/>
    <property type="match status" value="1"/>
</dbReference>
<comment type="caution">
    <text evidence="13">The sequence shown here is derived from an EMBL/GenBank/DDBJ whole genome shotgun (WGS) entry which is preliminary data.</text>
</comment>
<dbReference type="EC" id="4.2.1.24" evidence="4 11"/>
<evidence type="ECO:0000313" key="13">
    <source>
        <dbReference type="EMBL" id="MBP2021613.1"/>
    </source>
</evidence>
<evidence type="ECO:0000256" key="3">
    <source>
        <dbReference type="ARBA" id="ARBA00011823"/>
    </source>
</evidence>
<keyword evidence="7 11" id="KW-0456">Lyase</keyword>
<comment type="function">
    <text evidence="9">Catalyzes an early step in the biosynthesis of tetrapyrroles. Binds two molecules of 5-aminolevulinate per subunit, each at a distinct site, and catalyzes their condensation to form porphobilinogen.</text>
</comment>
<dbReference type="Proteomes" id="UP001519308">
    <property type="component" value="Unassembled WGS sequence"/>
</dbReference>